<gene>
    <name evidence="2" type="ORF">BKM31_12350</name>
</gene>
<sequence length="498" mass="52373">MPFDLASLGFGILFAALFAGLPLATAATAVPAAVLSAPAGRHDLVRRGVVVVGLFTSFCGALIMGLGAWLARADTRYGALESLGFLLLSLLGAGLLMGGLGPLPSWLLELADRAAERLPPPFRLAARDLAHRRIPAVAAITLAMLASAAGIAVTVIATGETTQARAAYQPQARPGALLVESGSPFREGFSPEEAGAVRAAIERELPGVPIVEVEEVPEPDRYLHATAEAAELPDEMVYWPQAIGDEKLLRYLTGDQSTPYDEGTAVVIVSGDVRADAVELSYEISADDESTRTKTIPAAVARPATPHMATIFVPSKIVRDLGYPLQPAELIVDPTLHRVTEQERERLDRRLDDDLARTYVERGFQASTRWLPIAAAALLLALGSALAPGFGQAANARQARVLRRTGSGSGAAFRWFCAGRAGLSALLGTVLGAVAGCLAGMLLLWPLTASSSWDDPPRVPFETPWAAVVAVVAGLPLLAAALGALLARERPPVPPARR</sequence>
<feature type="transmembrane region" description="Helical" evidence="1">
    <location>
        <begin position="83"/>
        <end position="103"/>
    </location>
</feature>
<evidence type="ECO:0008006" key="4">
    <source>
        <dbReference type="Google" id="ProtNLM"/>
    </source>
</evidence>
<organism evidence="2 3">
    <name type="scientific">[Actinomadura] parvosata subsp. kistnae</name>
    <dbReference type="NCBI Taxonomy" id="1909395"/>
    <lineage>
        <taxon>Bacteria</taxon>
        <taxon>Bacillati</taxon>
        <taxon>Actinomycetota</taxon>
        <taxon>Actinomycetes</taxon>
        <taxon>Streptosporangiales</taxon>
        <taxon>Streptosporangiaceae</taxon>
        <taxon>Nonomuraea</taxon>
    </lineage>
</organism>
<feature type="transmembrane region" description="Helical" evidence="1">
    <location>
        <begin position="134"/>
        <end position="157"/>
    </location>
</feature>
<keyword evidence="1" id="KW-0472">Membrane</keyword>
<evidence type="ECO:0000313" key="2">
    <source>
        <dbReference type="EMBL" id="AQZ62154.1"/>
    </source>
</evidence>
<proteinExistence type="predicted"/>
<dbReference type="KEGG" id="noa:BKM31_12350"/>
<dbReference type="OrthoDB" id="3538647at2"/>
<keyword evidence="1" id="KW-1133">Transmembrane helix</keyword>
<evidence type="ECO:0000313" key="3">
    <source>
        <dbReference type="Proteomes" id="UP000190797"/>
    </source>
</evidence>
<keyword evidence="3" id="KW-1185">Reference proteome</keyword>
<feature type="transmembrane region" description="Helical" evidence="1">
    <location>
        <begin position="423"/>
        <end position="445"/>
    </location>
</feature>
<dbReference type="STRING" id="1909395.BKM31_12350"/>
<dbReference type="Proteomes" id="UP000190797">
    <property type="component" value="Chromosome"/>
</dbReference>
<name>A0A1U9ZW29_9ACTN</name>
<protein>
    <recommendedName>
        <fullName evidence="4">ABC3 transporter permease protein domain-containing protein</fullName>
    </recommendedName>
</protein>
<dbReference type="RefSeq" id="WP_080038298.1">
    <property type="nucleotide sequence ID" value="NZ_CP017717.1"/>
</dbReference>
<dbReference type="EMBL" id="CP017717">
    <property type="protein sequence ID" value="AQZ62154.1"/>
    <property type="molecule type" value="Genomic_DNA"/>
</dbReference>
<feature type="transmembrane region" description="Helical" evidence="1">
    <location>
        <begin position="465"/>
        <end position="487"/>
    </location>
</feature>
<evidence type="ECO:0000256" key="1">
    <source>
        <dbReference type="SAM" id="Phobius"/>
    </source>
</evidence>
<dbReference type="AlphaFoldDB" id="A0A1U9ZW29"/>
<accession>A0A1U9ZW29</accession>
<feature type="transmembrane region" description="Helical" evidence="1">
    <location>
        <begin position="52"/>
        <end position="71"/>
    </location>
</feature>
<reference evidence="3" key="1">
    <citation type="journal article" date="2017" name="Med. Chem. Commun.">
        <title>Nonomuraea sp. ATCC 55076 harbours the largest actinomycete chromosome to date and the kistamicin biosynthetic gene cluster.</title>
        <authorList>
            <person name="Nazari B."/>
            <person name="Forneris C.C."/>
            <person name="Gibson M.I."/>
            <person name="Moon K."/>
            <person name="Schramma K.R."/>
            <person name="Seyedsayamdost M.R."/>
        </authorList>
    </citation>
    <scope>NUCLEOTIDE SEQUENCE [LARGE SCALE GENOMIC DNA]</scope>
    <source>
        <strain evidence="3">ATCC 55076</strain>
    </source>
</reference>
<keyword evidence="1" id="KW-0812">Transmembrane</keyword>